<evidence type="ECO:0000256" key="2">
    <source>
        <dbReference type="ARBA" id="ARBA00022692"/>
    </source>
</evidence>
<evidence type="ECO:0000256" key="4">
    <source>
        <dbReference type="ARBA" id="ARBA00023136"/>
    </source>
</evidence>
<dbReference type="InterPro" id="IPR007568">
    <property type="entry name" value="RTA1"/>
</dbReference>
<comment type="caution">
    <text evidence="7">The sequence shown here is derived from an EMBL/GenBank/DDBJ whole genome shotgun (WGS) entry which is preliminary data.</text>
</comment>
<keyword evidence="4 6" id="KW-0472">Membrane</keyword>
<name>A0ABR4P9S2_9HELO</name>
<evidence type="ECO:0000256" key="1">
    <source>
        <dbReference type="ARBA" id="ARBA00004141"/>
    </source>
</evidence>
<keyword evidence="8" id="KW-1185">Reference proteome</keyword>
<gene>
    <name evidence="7" type="ORF">PVAG01_08529</name>
</gene>
<evidence type="ECO:0000256" key="3">
    <source>
        <dbReference type="ARBA" id="ARBA00022989"/>
    </source>
</evidence>
<keyword evidence="2 6" id="KW-0812">Transmembrane</keyword>
<feature type="transmembrane region" description="Helical" evidence="6">
    <location>
        <begin position="122"/>
        <end position="140"/>
    </location>
</feature>
<accession>A0ABR4P9S2</accession>
<keyword evidence="3 6" id="KW-1133">Transmembrane helix</keyword>
<organism evidence="7 8">
    <name type="scientific">Phlyctema vagabunda</name>
    <dbReference type="NCBI Taxonomy" id="108571"/>
    <lineage>
        <taxon>Eukaryota</taxon>
        <taxon>Fungi</taxon>
        <taxon>Dikarya</taxon>
        <taxon>Ascomycota</taxon>
        <taxon>Pezizomycotina</taxon>
        <taxon>Leotiomycetes</taxon>
        <taxon>Helotiales</taxon>
        <taxon>Dermateaceae</taxon>
        <taxon>Phlyctema</taxon>
    </lineage>
</organism>
<evidence type="ECO:0000313" key="8">
    <source>
        <dbReference type="Proteomes" id="UP001629113"/>
    </source>
</evidence>
<proteinExistence type="predicted"/>
<sequence length="296" mass="32956">MSDTEAAPTFKLYKYDPSFIAALAAAALFGITSLLHIWQLSKNKTWYFIPFVIGGLFETVGYVGRIMSSKQESGEWTLMPYIMQSLLILLGPSLLAASIYMVLGRIIRITGGEALSPVRVNWLTKIFVVGDVFSFLMQSSGGGMLAQADSKDKVDLGENIIVGGLIVQILFFSLFGTVAGIFHMRISRHPTTISKSLTVPWQRELMVLYGSSLLILIRSVYRVLEYIQGSDGVLMKTEAYMYVFDAAFIFIAMALFNIWHPSRVTNSAKEYTPFDEESQSIAMQPPSPYNGRNTGY</sequence>
<comment type="subcellular location">
    <subcellularLocation>
        <location evidence="1">Membrane</location>
        <topology evidence="1">Multi-pass membrane protein</topology>
    </subcellularLocation>
</comment>
<dbReference type="Pfam" id="PF04479">
    <property type="entry name" value="RTA1"/>
    <property type="match status" value="1"/>
</dbReference>
<dbReference type="PANTHER" id="PTHR31465">
    <property type="entry name" value="PROTEIN RTA1-RELATED"/>
    <property type="match status" value="1"/>
</dbReference>
<dbReference type="Proteomes" id="UP001629113">
    <property type="component" value="Unassembled WGS sequence"/>
</dbReference>
<feature type="transmembrane region" description="Helical" evidence="6">
    <location>
        <begin position="45"/>
        <end position="66"/>
    </location>
</feature>
<feature type="transmembrane region" description="Helical" evidence="6">
    <location>
        <begin position="78"/>
        <end position="102"/>
    </location>
</feature>
<evidence type="ECO:0000313" key="7">
    <source>
        <dbReference type="EMBL" id="KAL3420030.1"/>
    </source>
</evidence>
<protein>
    <submittedName>
        <fullName evidence="7">Rta1 domain-containing protein</fullName>
    </submittedName>
</protein>
<evidence type="ECO:0000256" key="5">
    <source>
        <dbReference type="SAM" id="MobiDB-lite"/>
    </source>
</evidence>
<feature type="transmembrane region" description="Helical" evidence="6">
    <location>
        <begin position="205"/>
        <end position="224"/>
    </location>
</feature>
<feature type="region of interest" description="Disordered" evidence="5">
    <location>
        <begin position="275"/>
        <end position="296"/>
    </location>
</feature>
<reference evidence="7 8" key="1">
    <citation type="submission" date="2024-06" db="EMBL/GenBank/DDBJ databases">
        <title>Complete genome of Phlyctema vagabunda strain 19-DSS-EL-015.</title>
        <authorList>
            <person name="Fiorenzani C."/>
        </authorList>
    </citation>
    <scope>NUCLEOTIDE SEQUENCE [LARGE SCALE GENOMIC DNA]</scope>
    <source>
        <strain evidence="7 8">19-DSS-EL-015</strain>
    </source>
</reference>
<dbReference type="EMBL" id="JBFCZG010000007">
    <property type="protein sequence ID" value="KAL3420030.1"/>
    <property type="molecule type" value="Genomic_DNA"/>
</dbReference>
<feature type="transmembrane region" description="Helical" evidence="6">
    <location>
        <begin position="239"/>
        <end position="259"/>
    </location>
</feature>
<evidence type="ECO:0000256" key="6">
    <source>
        <dbReference type="SAM" id="Phobius"/>
    </source>
</evidence>
<feature type="transmembrane region" description="Helical" evidence="6">
    <location>
        <begin position="160"/>
        <end position="184"/>
    </location>
</feature>
<feature type="transmembrane region" description="Helical" evidence="6">
    <location>
        <begin position="20"/>
        <end position="38"/>
    </location>
</feature>
<dbReference type="PANTHER" id="PTHR31465:SF35">
    <property type="entry name" value="RTA1 DOMAIN PROTEIN-RELATED"/>
    <property type="match status" value="1"/>
</dbReference>